<evidence type="ECO:0000256" key="2">
    <source>
        <dbReference type="ARBA" id="ARBA00012513"/>
    </source>
</evidence>
<feature type="compositionally biased region" description="Polar residues" evidence="8">
    <location>
        <begin position="316"/>
        <end position="331"/>
    </location>
</feature>
<name>A0ABR5VJD0_MARGR</name>
<protein>
    <recommendedName>
        <fullName evidence="2">non-specific serine/threonine protein kinase</fullName>
        <ecNumber evidence="2">2.7.11.1</ecNumber>
    </recommendedName>
</protein>
<comment type="caution">
    <text evidence="10">The sequence shown here is derived from an EMBL/GenBank/DDBJ whole genome shotgun (WGS) entry which is preliminary data.</text>
</comment>
<dbReference type="EMBL" id="LSYU01000028">
    <property type="protein sequence ID" value="KXX65848.1"/>
    <property type="molecule type" value="Genomic_DNA"/>
</dbReference>
<dbReference type="Proteomes" id="UP000075766">
    <property type="component" value="Unassembled WGS sequence"/>
</dbReference>
<dbReference type="SUPFAM" id="SSF56112">
    <property type="entry name" value="Protein kinase-like (PK-like)"/>
    <property type="match status" value="1"/>
</dbReference>
<dbReference type="Gene3D" id="1.10.510.10">
    <property type="entry name" value="Transferase(Phosphotransferase) domain 1"/>
    <property type="match status" value="1"/>
</dbReference>
<dbReference type="PROSITE" id="PS00108">
    <property type="entry name" value="PROTEIN_KINASE_ST"/>
    <property type="match status" value="1"/>
</dbReference>
<feature type="compositionally biased region" description="Polar residues" evidence="8">
    <location>
        <begin position="515"/>
        <end position="524"/>
    </location>
</feature>
<feature type="compositionally biased region" description="Pro residues" evidence="8">
    <location>
        <begin position="537"/>
        <end position="575"/>
    </location>
</feature>
<dbReference type="InterPro" id="IPR008271">
    <property type="entry name" value="Ser/Thr_kinase_AS"/>
</dbReference>
<feature type="region of interest" description="Disordered" evidence="8">
    <location>
        <begin position="407"/>
        <end position="442"/>
    </location>
</feature>
<dbReference type="SMART" id="SM00220">
    <property type="entry name" value="S_TKc"/>
    <property type="match status" value="1"/>
</dbReference>
<evidence type="ECO:0000256" key="3">
    <source>
        <dbReference type="ARBA" id="ARBA00022679"/>
    </source>
</evidence>
<evidence type="ECO:0000259" key="9">
    <source>
        <dbReference type="PROSITE" id="PS50011"/>
    </source>
</evidence>
<organism evidence="10 11">
    <name type="scientific">Marichromatium gracile</name>
    <name type="common">Chromatium gracile</name>
    <dbReference type="NCBI Taxonomy" id="1048"/>
    <lineage>
        <taxon>Bacteria</taxon>
        <taxon>Pseudomonadati</taxon>
        <taxon>Pseudomonadota</taxon>
        <taxon>Gammaproteobacteria</taxon>
        <taxon>Chromatiales</taxon>
        <taxon>Chromatiaceae</taxon>
        <taxon>Marichromatium</taxon>
    </lineage>
</organism>
<keyword evidence="6 7" id="KW-0067">ATP-binding</keyword>
<dbReference type="EC" id="2.7.11.1" evidence="2"/>
<feature type="domain" description="Protein kinase" evidence="9">
    <location>
        <begin position="64"/>
        <end position="311"/>
    </location>
</feature>
<dbReference type="PROSITE" id="PS00107">
    <property type="entry name" value="PROTEIN_KINASE_ATP"/>
    <property type="match status" value="1"/>
</dbReference>
<comment type="similarity">
    <text evidence="1">Belongs to the protein kinase superfamily. NEK Ser/Thr protein kinase family. NIMA subfamily.</text>
</comment>
<keyword evidence="4 7" id="KW-0547">Nucleotide-binding</keyword>
<feature type="binding site" evidence="7">
    <location>
        <position position="94"/>
    </location>
    <ligand>
        <name>ATP</name>
        <dbReference type="ChEBI" id="CHEBI:30616"/>
    </ligand>
</feature>
<evidence type="ECO:0000256" key="4">
    <source>
        <dbReference type="ARBA" id="ARBA00022741"/>
    </source>
</evidence>
<accession>A0ABR5VJD0</accession>
<feature type="compositionally biased region" description="Low complexity" evidence="8">
    <location>
        <begin position="428"/>
        <end position="442"/>
    </location>
</feature>
<proteinExistence type="inferred from homology"/>
<keyword evidence="3" id="KW-0808">Transferase</keyword>
<feature type="region of interest" description="Disordered" evidence="8">
    <location>
        <begin position="316"/>
        <end position="382"/>
    </location>
</feature>
<feature type="compositionally biased region" description="Polar residues" evidence="8">
    <location>
        <begin position="338"/>
        <end position="348"/>
    </location>
</feature>
<sequence>MEDQELKTCPKCGAQNLTAELPGRDYRCGDCGLELAHLDTTAQGVIRGVIRWLREPGEIINERYRVNSVLGKGGFGVTYLVDDLRLHGKHRALKEIPEILFDEHETRLLGRLSHPAVPDITDRFTDSEMVCLVLEFGGDRTLRGEQEQRGGRIPLFVLLPWINQLCAAIGYLHDQDPPVVHRDLKPDNILLDDSGRIMLIDFGIAKEAAPDTATRTLGRAASQGFSPPEQVLGTGTDQRSDVYALGAIVYNLLSGKMPAAAYERVTGATLVPLSQFLPEIPPAVDAAVLKALELNINQRQQSIAEFAEVFEQLASGNGTSSPTVAATTVLPQSPGGFSPTQTAQTGAQIHSLPLPTHATGATGQGGATPPPPTQGGRPGSRSPLALLAGVVLLAGAGLGTWLVLDRLPAPEDEPTPDTAQQDDAPEQAASPPATDETSTAATAAAAAAAAAAAGTGAAALVAPRGEPDTRPTPPPQTASIPSGPLPSIFSDQQPDSPSASTRRPGSLQDLFEQQRAPNLSQPVVSTPKPETKAAEEPAPPVEPKPQPRPEPVVVAKPPPEPPKARPRPAPKPAPAPSSGGSSGWGFKYKGAERSY</sequence>
<evidence type="ECO:0000256" key="5">
    <source>
        <dbReference type="ARBA" id="ARBA00022777"/>
    </source>
</evidence>
<keyword evidence="11" id="KW-1185">Reference proteome</keyword>
<dbReference type="InterPro" id="IPR000719">
    <property type="entry name" value="Prot_kinase_dom"/>
</dbReference>
<keyword evidence="5" id="KW-0418">Kinase</keyword>
<evidence type="ECO:0000256" key="8">
    <source>
        <dbReference type="SAM" id="MobiDB-lite"/>
    </source>
</evidence>
<dbReference type="PANTHER" id="PTHR43671">
    <property type="entry name" value="SERINE/THREONINE-PROTEIN KINASE NEK"/>
    <property type="match status" value="1"/>
</dbReference>
<dbReference type="PROSITE" id="PS50011">
    <property type="entry name" value="PROTEIN_KINASE_DOM"/>
    <property type="match status" value="1"/>
</dbReference>
<evidence type="ECO:0000256" key="6">
    <source>
        <dbReference type="ARBA" id="ARBA00022840"/>
    </source>
</evidence>
<evidence type="ECO:0000256" key="1">
    <source>
        <dbReference type="ARBA" id="ARBA00010886"/>
    </source>
</evidence>
<dbReference type="InterPro" id="IPR011009">
    <property type="entry name" value="Kinase-like_dom_sf"/>
</dbReference>
<evidence type="ECO:0000313" key="11">
    <source>
        <dbReference type="Proteomes" id="UP000075766"/>
    </source>
</evidence>
<feature type="region of interest" description="Disordered" evidence="8">
    <location>
        <begin position="458"/>
        <end position="595"/>
    </location>
</feature>
<dbReference type="Pfam" id="PF00069">
    <property type="entry name" value="Pkinase"/>
    <property type="match status" value="1"/>
</dbReference>
<feature type="compositionally biased region" description="Polar residues" evidence="8">
    <location>
        <begin position="489"/>
        <end position="503"/>
    </location>
</feature>
<dbReference type="Gene3D" id="3.30.200.20">
    <property type="entry name" value="Phosphorylase Kinase, domain 1"/>
    <property type="match status" value="1"/>
</dbReference>
<evidence type="ECO:0000256" key="7">
    <source>
        <dbReference type="PROSITE-ProRule" id="PRU10141"/>
    </source>
</evidence>
<dbReference type="InterPro" id="IPR017441">
    <property type="entry name" value="Protein_kinase_ATP_BS"/>
</dbReference>
<dbReference type="RefSeq" id="WP_062272349.1">
    <property type="nucleotide sequence ID" value="NZ_LSYU01000028.1"/>
</dbReference>
<evidence type="ECO:0000313" key="10">
    <source>
        <dbReference type="EMBL" id="KXX65848.1"/>
    </source>
</evidence>
<gene>
    <name evidence="10" type="ORF">AY586_07930</name>
</gene>
<dbReference type="PANTHER" id="PTHR43671:SF13">
    <property type="entry name" value="SERINE_THREONINE-PROTEIN KINASE NEK2"/>
    <property type="match status" value="1"/>
</dbReference>
<reference evidence="10 11" key="1">
    <citation type="submission" date="2016-02" db="EMBL/GenBank/DDBJ databases">
        <title>Genome sequence of Marichromatium gracile YL-28, a purple sulfur bacterium.</title>
        <authorList>
            <person name="Zhao C."/>
            <person name="Hong X."/>
            <person name="Chen S."/>
            <person name="Yang S."/>
        </authorList>
    </citation>
    <scope>NUCLEOTIDE SEQUENCE [LARGE SCALE GENOMIC DNA]</scope>
    <source>
        <strain evidence="10 11">YL28</strain>
    </source>
</reference>
<dbReference type="CDD" id="cd14014">
    <property type="entry name" value="STKc_PknB_like"/>
    <property type="match status" value="1"/>
</dbReference>
<dbReference type="InterPro" id="IPR050660">
    <property type="entry name" value="NEK_Ser/Thr_kinase"/>
</dbReference>